<keyword evidence="11" id="KW-1185">Reference proteome</keyword>
<dbReference type="Pfam" id="PF00067">
    <property type="entry name" value="p450"/>
    <property type="match status" value="1"/>
</dbReference>
<evidence type="ECO:0000256" key="9">
    <source>
        <dbReference type="RuleBase" id="RU000461"/>
    </source>
</evidence>
<evidence type="ECO:0000256" key="5">
    <source>
        <dbReference type="ARBA" id="ARBA00023002"/>
    </source>
</evidence>
<dbReference type="GO" id="GO:0020037">
    <property type="term" value="F:heme binding"/>
    <property type="evidence" value="ECO:0007669"/>
    <property type="project" value="InterPro"/>
</dbReference>
<dbReference type="EMBL" id="CH916367">
    <property type="protein sequence ID" value="EDW02599.1"/>
    <property type="molecule type" value="Genomic_DNA"/>
</dbReference>
<dbReference type="KEGG" id="dgr:6559378"/>
<dbReference type="PRINTS" id="PR00385">
    <property type="entry name" value="P450"/>
</dbReference>
<dbReference type="InterPro" id="IPR050479">
    <property type="entry name" value="CYP11_CYP27_families"/>
</dbReference>
<dbReference type="Proteomes" id="UP000001070">
    <property type="component" value="Unassembled WGS sequence"/>
</dbReference>
<evidence type="ECO:0000313" key="11">
    <source>
        <dbReference type="Proteomes" id="UP000001070"/>
    </source>
</evidence>
<comment type="cofactor">
    <cofactor evidence="1 8">
        <name>heme</name>
        <dbReference type="ChEBI" id="CHEBI:30413"/>
    </cofactor>
</comment>
<evidence type="ECO:0000256" key="3">
    <source>
        <dbReference type="ARBA" id="ARBA00022617"/>
    </source>
</evidence>
<evidence type="ECO:0000256" key="6">
    <source>
        <dbReference type="ARBA" id="ARBA00023004"/>
    </source>
</evidence>
<dbReference type="SUPFAM" id="SSF48264">
    <property type="entry name" value="Cytochrome P450"/>
    <property type="match status" value="1"/>
</dbReference>
<keyword evidence="6 8" id="KW-0408">Iron</keyword>
<dbReference type="FunCoup" id="B4JA12">
    <property type="interactions" value="15"/>
</dbReference>
<dbReference type="PhylomeDB" id="B4JA12"/>
<dbReference type="Gene3D" id="1.10.630.10">
    <property type="entry name" value="Cytochrome P450"/>
    <property type="match status" value="1"/>
</dbReference>
<dbReference type="GO" id="GO:0016705">
    <property type="term" value="F:oxidoreductase activity, acting on paired donors, with incorporation or reduction of molecular oxygen"/>
    <property type="evidence" value="ECO:0007669"/>
    <property type="project" value="InterPro"/>
</dbReference>
<evidence type="ECO:0000256" key="4">
    <source>
        <dbReference type="ARBA" id="ARBA00022723"/>
    </source>
</evidence>
<dbReference type="PRINTS" id="PR00463">
    <property type="entry name" value="EP450I"/>
</dbReference>
<protein>
    <submittedName>
        <fullName evidence="10">GH22084</fullName>
    </submittedName>
</protein>
<dbReference type="OrthoDB" id="3945418at2759"/>
<evidence type="ECO:0000313" key="10">
    <source>
        <dbReference type="EMBL" id="EDW02599.1"/>
    </source>
</evidence>
<evidence type="ECO:0000256" key="2">
    <source>
        <dbReference type="ARBA" id="ARBA00010617"/>
    </source>
</evidence>
<dbReference type="InterPro" id="IPR002401">
    <property type="entry name" value="Cyt_P450_E_grp-I"/>
</dbReference>
<dbReference type="PANTHER" id="PTHR24279">
    <property type="entry name" value="CYTOCHROME P450"/>
    <property type="match status" value="1"/>
</dbReference>
<gene>
    <name evidence="10" type="primary">Dgri\GH22084</name>
    <name evidence="10" type="ORF">Dgri_GH22084</name>
</gene>
<name>B4JA12_DROGR</name>
<reference evidence="10 11" key="1">
    <citation type="journal article" date="2007" name="Nature">
        <title>Evolution of genes and genomes on the Drosophila phylogeny.</title>
        <authorList>
            <consortium name="Drosophila 12 Genomes Consortium"/>
            <person name="Clark A.G."/>
            <person name="Eisen M.B."/>
            <person name="Smith D.R."/>
            <person name="Bergman C.M."/>
            <person name="Oliver B."/>
            <person name="Markow T.A."/>
            <person name="Kaufman T.C."/>
            <person name="Kellis M."/>
            <person name="Gelbart W."/>
            <person name="Iyer V.N."/>
            <person name="Pollard D.A."/>
            <person name="Sackton T.B."/>
            <person name="Larracuente A.M."/>
            <person name="Singh N.D."/>
            <person name="Abad J.P."/>
            <person name="Abt D.N."/>
            <person name="Adryan B."/>
            <person name="Aguade M."/>
            <person name="Akashi H."/>
            <person name="Anderson W.W."/>
            <person name="Aquadro C.F."/>
            <person name="Ardell D.H."/>
            <person name="Arguello R."/>
            <person name="Artieri C.G."/>
            <person name="Barbash D.A."/>
            <person name="Barker D."/>
            <person name="Barsanti P."/>
            <person name="Batterham P."/>
            <person name="Batzoglou S."/>
            <person name="Begun D."/>
            <person name="Bhutkar A."/>
            <person name="Blanco E."/>
            <person name="Bosak S.A."/>
            <person name="Bradley R.K."/>
            <person name="Brand A.D."/>
            <person name="Brent M.R."/>
            <person name="Brooks A.N."/>
            <person name="Brown R.H."/>
            <person name="Butlin R.K."/>
            <person name="Caggese C."/>
            <person name="Calvi B.R."/>
            <person name="Bernardo de Carvalho A."/>
            <person name="Caspi A."/>
            <person name="Castrezana S."/>
            <person name="Celniker S.E."/>
            <person name="Chang J.L."/>
            <person name="Chapple C."/>
            <person name="Chatterji S."/>
            <person name="Chinwalla A."/>
            <person name="Civetta A."/>
            <person name="Clifton S.W."/>
            <person name="Comeron J.M."/>
            <person name="Costello J.C."/>
            <person name="Coyne J.A."/>
            <person name="Daub J."/>
            <person name="David R.G."/>
            <person name="Delcher A.L."/>
            <person name="Delehaunty K."/>
            <person name="Do C.B."/>
            <person name="Ebling H."/>
            <person name="Edwards K."/>
            <person name="Eickbush T."/>
            <person name="Evans J.D."/>
            <person name="Filipski A."/>
            <person name="Findeiss S."/>
            <person name="Freyhult E."/>
            <person name="Fulton L."/>
            <person name="Fulton R."/>
            <person name="Garcia A.C."/>
            <person name="Gardiner A."/>
            <person name="Garfield D.A."/>
            <person name="Garvin B.E."/>
            <person name="Gibson G."/>
            <person name="Gilbert D."/>
            <person name="Gnerre S."/>
            <person name="Godfrey J."/>
            <person name="Good R."/>
            <person name="Gotea V."/>
            <person name="Gravely B."/>
            <person name="Greenberg A.J."/>
            <person name="Griffiths-Jones S."/>
            <person name="Gross S."/>
            <person name="Guigo R."/>
            <person name="Gustafson E.A."/>
            <person name="Haerty W."/>
            <person name="Hahn M.W."/>
            <person name="Halligan D.L."/>
            <person name="Halpern A.L."/>
            <person name="Halter G.M."/>
            <person name="Han M.V."/>
            <person name="Heger A."/>
            <person name="Hillier L."/>
            <person name="Hinrichs A.S."/>
            <person name="Holmes I."/>
            <person name="Hoskins R.A."/>
            <person name="Hubisz M.J."/>
            <person name="Hultmark D."/>
            <person name="Huntley M.A."/>
            <person name="Jaffe D.B."/>
            <person name="Jagadeeshan S."/>
            <person name="Jeck W.R."/>
            <person name="Johnson J."/>
            <person name="Jones C.D."/>
            <person name="Jordan W.C."/>
            <person name="Karpen G.H."/>
            <person name="Kataoka E."/>
            <person name="Keightley P.D."/>
            <person name="Kheradpour P."/>
            <person name="Kirkness E.F."/>
            <person name="Koerich L.B."/>
            <person name="Kristiansen K."/>
            <person name="Kudrna D."/>
            <person name="Kulathinal R.J."/>
            <person name="Kumar S."/>
            <person name="Kwok R."/>
            <person name="Lander E."/>
            <person name="Langley C.H."/>
            <person name="Lapoint R."/>
            <person name="Lazzaro B.P."/>
            <person name="Lee S.J."/>
            <person name="Levesque L."/>
            <person name="Li R."/>
            <person name="Lin C.F."/>
            <person name="Lin M.F."/>
            <person name="Lindblad-Toh K."/>
            <person name="Llopart A."/>
            <person name="Long M."/>
            <person name="Low L."/>
            <person name="Lozovsky E."/>
            <person name="Lu J."/>
            <person name="Luo M."/>
            <person name="Machado C.A."/>
            <person name="Makalowski W."/>
            <person name="Marzo M."/>
            <person name="Matsuda M."/>
            <person name="Matzkin L."/>
            <person name="McAllister B."/>
            <person name="McBride C.S."/>
            <person name="McKernan B."/>
            <person name="McKernan K."/>
            <person name="Mendez-Lago M."/>
            <person name="Minx P."/>
            <person name="Mollenhauer M.U."/>
            <person name="Montooth K."/>
            <person name="Mount S.M."/>
            <person name="Mu X."/>
            <person name="Myers E."/>
            <person name="Negre B."/>
            <person name="Newfeld S."/>
            <person name="Nielsen R."/>
            <person name="Noor M.A."/>
            <person name="O'Grady P."/>
            <person name="Pachter L."/>
            <person name="Papaceit M."/>
            <person name="Parisi M.J."/>
            <person name="Parisi M."/>
            <person name="Parts L."/>
            <person name="Pedersen J.S."/>
            <person name="Pesole G."/>
            <person name="Phillippy A.M."/>
            <person name="Ponting C.P."/>
            <person name="Pop M."/>
            <person name="Porcelli D."/>
            <person name="Powell J.R."/>
            <person name="Prohaska S."/>
            <person name="Pruitt K."/>
            <person name="Puig M."/>
            <person name="Quesneville H."/>
            <person name="Ram K.R."/>
            <person name="Rand D."/>
            <person name="Rasmussen M.D."/>
            <person name="Reed L.K."/>
            <person name="Reenan R."/>
            <person name="Reily A."/>
            <person name="Remington K.A."/>
            <person name="Rieger T.T."/>
            <person name="Ritchie M.G."/>
            <person name="Robin C."/>
            <person name="Rogers Y.H."/>
            <person name="Rohde C."/>
            <person name="Rozas J."/>
            <person name="Rubenfield M.J."/>
            <person name="Ruiz A."/>
            <person name="Russo S."/>
            <person name="Salzberg S.L."/>
            <person name="Sanchez-Gracia A."/>
            <person name="Saranga D.J."/>
            <person name="Sato H."/>
            <person name="Schaeffer S.W."/>
            <person name="Schatz M.C."/>
            <person name="Schlenke T."/>
            <person name="Schwartz R."/>
            <person name="Segarra C."/>
            <person name="Singh R.S."/>
            <person name="Sirot L."/>
            <person name="Sirota M."/>
            <person name="Sisneros N.B."/>
            <person name="Smith C.D."/>
            <person name="Smith T.F."/>
            <person name="Spieth J."/>
            <person name="Stage D.E."/>
            <person name="Stark A."/>
            <person name="Stephan W."/>
            <person name="Strausberg R.L."/>
            <person name="Strempel S."/>
            <person name="Sturgill D."/>
            <person name="Sutton G."/>
            <person name="Sutton G.G."/>
            <person name="Tao W."/>
            <person name="Teichmann S."/>
            <person name="Tobari Y.N."/>
            <person name="Tomimura Y."/>
            <person name="Tsolas J.M."/>
            <person name="Valente V.L."/>
            <person name="Venter E."/>
            <person name="Venter J.C."/>
            <person name="Vicario S."/>
            <person name="Vieira F.G."/>
            <person name="Vilella A.J."/>
            <person name="Villasante A."/>
            <person name="Walenz B."/>
            <person name="Wang J."/>
            <person name="Wasserman M."/>
            <person name="Watts T."/>
            <person name="Wilson D."/>
            <person name="Wilson R.K."/>
            <person name="Wing R.A."/>
            <person name="Wolfner M.F."/>
            <person name="Wong A."/>
            <person name="Wong G.K."/>
            <person name="Wu C.I."/>
            <person name="Wu G."/>
            <person name="Yamamoto D."/>
            <person name="Yang H.P."/>
            <person name="Yang S.P."/>
            <person name="Yorke J.A."/>
            <person name="Yoshida K."/>
            <person name="Zdobnov E."/>
            <person name="Zhang P."/>
            <person name="Zhang Y."/>
            <person name="Zimin A.V."/>
            <person name="Baldwin J."/>
            <person name="Abdouelleil A."/>
            <person name="Abdulkadir J."/>
            <person name="Abebe A."/>
            <person name="Abera B."/>
            <person name="Abreu J."/>
            <person name="Acer S.C."/>
            <person name="Aftuck L."/>
            <person name="Alexander A."/>
            <person name="An P."/>
            <person name="Anderson E."/>
            <person name="Anderson S."/>
            <person name="Arachi H."/>
            <person name="Azer M."/>
            <person name="Bachantsang P."/>
            <person name="Barry A."/>
            <person name="Bayul T."/>
            <person name="Berlin A."/>
            <person name="Bessette D."/>
            <person name="Bloom T."/>
            <person name="Blye J."/>
            <person name="Boguslavskiy L."/>
            <person name="Bonnet C."/>
            <person name="Boukhgalter B."/>
            <person name="Bourzgui I."/>
            <person name="Brown A."/>
            <person name="Cahill P."/>
            <person name="Channer S."/>
            <person name="Cheshatsang Y."/>
            <person name="Chuda L."/>
            <person name="Citroen M."/>
            <person name="Collymore A."/>
            <person name="Cooke P."/>
            <person name="Costello M."/>
            <person name="D'Aco K."/>
            <person name="Daza R."/>
            <person name="De Haan G."/>
            <person name="DeGray S."/>
            <person name="DeMaso C."/>
            <person name="Dhargay N."/>
            <person name="Dooley K."/>
            <person name="Dooley E."/>
            <person name="Doricent M."/>
            <person name="Dorje P."/>
            <person name="Dorjee K."/>
            <person name="Dupes A."/>
            <person name="Elong R."/>
            <person name="Falk J."/>
            <person name="Farina A."/>
            <person name="Faro S."/>
            <person name="Ferguson D."/>
            <person name="Fisher S."/>
            <person name="Foley C.D."/>
            <person name="Franke A."/>
            <person name="Friedrich D."/>
            <person name="Gadbois L."/>
            <person name="Gearin G."/>
            <person name="Gearin C.R."/>
            <person name="Giannoukos G."/>
            <person name="Goode T."/>
            <person name="Graham J."/>
            <person name="Grandbois E."/>
            <person name="Grewal S."/>
            <person name="Gyaltsen K."/>
            <person name="Hafez N."/>
            <person name="Hagos B."/>
            <person name="Hall J."/>
            <person name="Henson C."/>
            <person name="Hollinger A."/>
            <person name="Honan T."/>
            <person name="Huard M.D."/>
            <person name="Hughes L."/>
            <person name="Hurhula B."/>
            <person name="Husby M.E."/>
            <person name="Kamat A."/>
            <person name="Kanga B."/>
            <person name="Kashin S."/>
            <person name="Khazanovich D."/>
            <person name="Kisner P."/>
            <person name="Lance K."/>
            <person name="Lara M."/>
            <person name="Lee W."/>
            <person name="Lennon N."/>
            <person name="Letendre F."/>
            <person name="LeVine R."/>
            <person name="Lipovsky A."/>
            <person name="Liu X."/>
            <person name="Liu J."/>
            <person name="Liu S."/>
            <person name="Lokyitsang T."/>
            <person name="Lokyitsang Y."/>
            <person name="Lubonja R."/>
            <person name="Lui A."/>
            <person name="MacDonald P."/>
            <person name="Magnisalis V."/>
            <person name="Maru K."/>
            <person name="Matthews C."/>
            <person name="McCusker W."/>
            <person name="McDonough S."/>
            <person name="Mehta T."/>
            <person name="Meldrim J."/>
            <person name="Meneus L."/>
            <person name="Mihai O."/>
            <person name="Mihalev A."/>
            <person name="Mihova T."/>
            <person name="Mittelman R."/>
            <person name="Mlenga V."/>
            <person name="Montmayeur A."/>
            <person name="Mulrain L."/>
            <person name="Navidi A."/>
            <person name="Naylor J."/>
            <person name="Negash T."/>
            <person name="Nguyen T."/>
            <person name="Nguyen N."/>
            <person name="Nicol R."/>
            <person name="Norbu C."/>
            <person name="Norbu N."/>
            <person name="Novod N."/>
            <person name="O'Neill B."/>
            <person name="Osman S."/>
            <person name="Markiewicz E."/>
            <person name="Oyono O.L."/>
            <person name="Patti C."/>
            <person name="Phunkhang P."/>
            <person name="Pierre F."/>
            <person name="Priest M."/>
            <person name="Raghuraman S."/>
            <person name="Rege F."/>
            <person name="Reyes R."/>
            <person name="Rise C."/>
            <person name="Rogov P."/>
            <person name="Ross K."/>
            <person name="Ryan E."/>
            <person name="Settipalli S."/>
            <person name="Shea T."/>
            <person name="Sherpa N."/>
            <person name="Shi L."/>
            <person name="Shih D."/>
            <person name="Sparrow T."/>
            <person name="Spaulding J."/>
            <person name="Stalker J."/>
            <person name="Stange-Thomann N."/>
            <person name="Stavropoulos S."/>
            <person name="Stone C."/>
            <person name="Strader C."/>
            <person name="Tesfaye S."/>
            <person name="Thomson T."/>
            <person name="Thoulutsang Y."/>
            <person name="Thoulutsang D."/>
            <person name="Topham K."/>
            <person name="Topping I."/>
            <person name="Tsamla T."/>
            <person name="Vassiliev H."/>
            <person name="Vo A."/>
            <person name="Wangchuk T."/>
            <person name="Wangdi T."/>
            <person name="Weiand M."/>
            <person name="Wilkinson J."/>
            <person name="Wilson A."/>
            <person name="Yadav S."/>
            <person name="Young G."/>
            <person name="Yu Q."/>
            <person name="Zembek L."/>
            <person name="Zhong D."/>
            <person name="Zimmer A."/>
            <person name="Zwirko Z."/>
            <person name="Jaffe D.B."/>
            <person name="Alvarez P."/>
            <person name="Brockman W."/>
            <person name="Butler J."/>
            <person name="Chin C."/>
            <person name="Gnerre S."/>
            <person name="Grabherr M."/>
            <person name="Kleber M."/>
            <person name="Mauceli E."/>
            <person name="MacCallum I."/>
        </authorList>
    </citation>
    <scope>NUCLEOTIDE SEQUENCE [LARGE SCALE GENOMIC DNA]</scope>
    <source>
        <strain evidence="11">Tucson 15287-2541.00</strain>
    </source>
</reference>
<dbReference type="AlphaFoldDB" id="B4JA12"/>
<keyword evidence="3 8" id="KW-0349">Heme</keyword>
<dbReference type="STRING" id="7222.B4JA12"/>
<dbReference type="SMR" id="B4JA12"/>
<evidence type="ECO:0000256" key="1">
    <source>
        <dbReference type="ARBA" id="ARBA00001971"/>
    </source>
</evidence>
<keyword evidence="7 9" id="KW-0503">Monooxygenase</keyword>
<dbReference type="GO" id="GO:0004497">
    <property type="term" value="F:monooxygenase activity"/>
    <property type="evidence" value="ECO:0007669"/>
    <property type="project" value="UniProtKB-KW"/>
</dbReference>
<dbReference type="InterPro" id="IPR001128">
    <property type="entry name" value="Cyt_P450"/>
</dbReference>
<dbReference type="HOGENOM" id="CLU_001570_28_0_1"/>
<sequence length="538" mass="62127">MWKSFELYKHCAFKQKLLAPGRLFSLGRELKQQAFLELLDTKPTRSDDDWLQAKPYAEIPGPGTWRLLSYFLPGGKLHNTNLIDMNRRMREWYGDIYRVPGLGKPDMIFTYNPNDFAVTYRNDGVWPLRTGLESFTYYRIVHRPDVFGGVGGLVSEQGKSWGDIRNKVNPVLMKVQNVKQNLPQIDEISKDFVDRLESLRDPHTHTIKCNFQDQIKMWAFESISYVALNTRMGMFTDHPDPNAIRLAKYMIDFFNDSFKYDVRPSIWQYYQMPGFKRFLQNYDNITEITINYIEAAMDRFERDGHSDNTCVLQQLLALNKRVAVAMAMDMLMAGMDTTSSALVTILYNIASNPVKQGQLRRELFHILPKANDSLTEENTKNMPYLRACIKEALRITPITPGNFRVTSKDLVLSGYRVPRGTGVLMGVMELSNSEEYFAKSAEFLPERWLKQDLDSDIAACPEARSRNPFVYLPFGFGPRTCIGKRIAAMELETLLVRLLRNYRISWLGKKPLQYESSIILSPHGDIRFKFEPVVENSS</sequence>
<dbReference type="InterPro" id="IPR017972">
    <property type="entry name" value="Cyt_P450_CS"/>
</dbReference>
<dbReference type="eggNOG" id="KOG0159">
    <property type="taxonomic scope" value="Eukaryota"/>
</dbReference>
<feature type="binding site" description="axial binding residue" evidence="8">
    <location>
        <position position="481"/>
    </location>
    <ligand>
        <name>heme</name>
        <dbReference type="ChEBI" id="CHEBI:30413"/>
    </ligand>
    <ligandPart>
        <name>Fe</name>
        <dbReference type="ChEBI" id="CHEBI:18248"/>
    </ligandPart>
</feature>
<proteinExistence type="inferred from homology"/>
<dbReference type="PROSITE" id="PS00086">
    <property type="entry name" value="CYTOCHROME_P450"/>
    <property type="match status" value="1"/>
</dbReference>
<dbReference type="FunFam" id="1.10.630.10:FF:000006">
    <property type="entry name" value="Cytochrome P450 302a1, mitochondrial"/>
    <property type="match status" value="1"/>
</dbReference>
<accession>B4JA12</accession>
<dbReference type="InterPro" id="IPR036396">
    <property type="entry name" value="Cyt_P450_sf"/>
</dbReference>
<dbReference type="CDD" id="cd11054">
    <property type="entry name" value="CYP24A1-like"/>
    <property type="match status" value="1"/>
</dbReference>
<comment type="similarity">
    <text evidence="2 9">Belongs to the cytochrome P450 family.</text>
</comment>
<dbReference type="InParanoid" id="B4JA12"/>
<dbReference type="OMA" id="NLIQMNR"/>
<evidence type="ECO:0000256" key="7">
    <source>
        <dbReference type="ARBA" id="ARBA00023033"/>
    </source>
</evidence>
<keyword evidence="5 9" id="KW-0560">Oxidoreductase</keyword>
<keyword evidence="4 8" id="KW-0479">Metal-binding</keyword>
<organism evidence="11">
    <name type="scientific">Drosophila grimshawi</name>
    <name type="common">Hawaiian fruit fly</name>
    <name type="synonym">Idiomyia grimshawi</name>
    <dbReference type="NCBI Taxonomy" id="7222"/>
    <lineage>
        <taxon>Eukaryota</taxon>
        <taxon>Metazoa</taxon>
        <taxon>Ecdysozoa</taxon>
        <taxon>Arthropoda</taxon>
        <taxon>Hexapoda</taxon>
        <taxon>Insecta</taxon>
        <taxon>Pterygota</taxon>
        <taxon>Neoptera</taxon>
        <taxon>Endopterygota</taxon>
        <taxon>Diptera</taxon>
        <taxon>Brachycera</taxon>
        <taxon>Muscomorpha</taxon>
        <taxon>Ephydroidea</taxon>
        <taxon>Drosophilidae</taxon>
        <taxon>Drosophila</taxon>
        <taxon>Hawaiian Drosophila</taxon>
    </lineage>
</organism>
<evidence type="ECO:0000256" key="8">
    <source>
        <dbReference type="PIRSR" id="PIRSR602401-1"/>
    </source>
</evidence>
<dbReference type="PANTHER" id="PTHR24279:SF120">
    <property type="entry name" value="CYTOCHROME P450"/>
    <property type="match status" value="1"/>
</dbReference>
<dbReference type="GO" id="GO:0005506">
    <property type="term" value="F:iron ion binding"/>
    <property type="evidence" value="ECO:0007669"/>
    <property type="project" value="InterPro"/>
</dbReference>